<proteinExistence type="predicted"/>
<dbReference type="EMBL" id="BGZK01001832">
    <property type="protein sequence ID" value="GBP87044.1"/>
    <property type="molecule type" value="Genomic_DNA"/>
</dbReference>
<evidence type="ECO:0000313" key="1">
    <source>
        <dbReference type="EMBL" id="GBP87044.1"/>
    </source>
</evidence>
<accession>A0A4C1ZIV3</accession>
<protein>
    <submittedName>
        <fullName evidence="1">Uncharacterized protein</fullName>
    </submittedName>
</protein>
<gene>
    <name evidence="1" type="ORF">EVAR_65519_1</name>
</gene>
<keyword evidence="2" id="KW-1185">Reference proteome</keyword>
<sequence>MKFRWATSPSEAHRIPSLLGLLPTSHPDNYTVSVDALLGSLEHCFGTTCFSKGHCGQFQRANAAPDTIRRQTEKPRIHKGALASIRWILRFALPPSPQWRYRPHTPLALRGPDNARVIGEGKPSTSRDRYSAPALFTFAWSVTALAYVDREQNIPGPGSNHATRAVALAVVRTAGVWVNIDIGVY</sequence>
<comment type="caution">
    <text evidence="1">The sequence shown here is derived from an EMBL/GenBank/DDBJ whole genome shotgun (WGS) entry which is preliminary data.</text>
</comment>
<name>A0A4C1ZIV3_EUMVA</name>
<dbReference type="AlphaFoldDB" id="A0A4C1ZIV3"/>
<organism evidence="1 2">
    <name type="scientific">Eumeta variegata</name>
    <name type="common">Bagworm moth</name>
    <name type="synonym">Eumeta japonica</name>
    <dbReference type="NCBI Taxonomy" id="151549"/>
    <lineage>
        <taxon>Eukaryota</taxon>
        <taxon>Metazoa</taxon>
        <taxon>Ecdysozoa</taxon>
        <taxon>Arthropoda</taxon>
        <taxon>Hexapoda</taxon>
        <taxon>Insecta</taxon>
        <taxon>Pterygota</taxon>
        <taxon>Neoptera</taxon>
        <taxon>Endopterygota</taxon>
        <taxon>Lepidoptera</taxon>
        <taxon>Glossata</taxon>
        <taxon>Ditrysia</taxon>
        <taxon>Tineoidea</taxon>
        <taxon>Psychidae</taxon>
        <taxon>Oiketicinae</taxon>
        <taxon>Eumeta</taxon>
    </lineage>
</organism>
<reference evidence="1 2" key="1">
    <citation type="journal article" date="2019" name="Commun. Biol.">
        <title>The bagworm genome reveals a unique fibroin gene that provides high tensile strength.</title>
        <authorList>
            <person name="Kono N."/>
            <person name="Nakamura H."/>
            <person name="Ohtoshi R."/>
            <person name="Tomita M."/>
            <person name="Numata K."/>
            <person name="Arakawa K."/>
        </authorList>
    </citation>
    <scope>NUCLEOTIDE SEQUENCE [LARGE SCALE GENOMIC DNA]</scope>
</reference>
<dbReference type="Proteomes" id="UP000299102">
    <property type="component" value="Unassembled WGS sequence"/>
</dbReference>
<evidence type="ECO:0000313" key="2">
    <source>
        <dbReference type="Proteomes" id="UP000299102"/>
    </source>
</evidence>